<evidence type="ECO:0000313" key="3">
    <source>
        <dbReference type="Proteomes" id="UP000824469"/>
    </source>
</evidence>
<proteinExistence type="predicted"/>
<sequence length="75" mass="8635">TQGVGTPQPVRRSPRLSPQKEALEEKRRRKLKLDEEAEESEESAPGTPVQLEDMEEPRDEEMKDEEEGVKEAEEM</sequence>
<comment type="caution">
    <text evidence="2">The sequence shown here is derived from an EMBL/GenBank/DDBJ whole genome shotgun (WGS) entry which is preliminary data.</text>
</comment>
<evidence type="ECO:0000313" key="2">
    <source>
        <dbReference type="EMBL" id="KAH9290886.1"/>
    </source>
</evidence>
<gene>
    <name evidence="2" type="ORF">KI387_035003</name>
</gene>
<keyword evidence="3" id="KW-1185">Reference proteome</keyword>
<feature type="non-terminal residue" evidence="2">
    <location>
        <position position="75"/>
    </location>
</feature>
<feature type="compositionally biased region" description="Acidic residues" evidence="1">
    <location>
        <begin position="52"/>
        <end position="68"/>
    </location>
</feature>
<dbReference type="EMBL" id="JAHRHJ020003813">
    <property type="protein sequence ID" value="KAH9290886.1"/>
    <property type="molecule type" value="Genomic_DNA"/>
</dbReference>
<organism evidence="2 3">
    <name type="scientific">Taxus chinensis</name>
    <name type="common">Chinese yew</name>
    <name type="synonym">Taxus wallichiana var. chinensis</name>
    <dbReference type="NCBI Taxonomy" id="29808"/>
    <lineage>
        <taxon>Eukaryota</taxon>
        <taxon>Viridiplantae</taxon>
        <taxon>Streptophyta</taxon>
        <taxon>Embryophyta</taxon>
        <taxon>Tracheophyta</taxon>
        <taxon>Spermatophyta</taxon>
        <taxon>Pinopsida</taxon>
        <taxon>Pinidae</taxon>
        <taxon>Conifers II</taxon>
        <taxon>Cupressales</taxon>
        <taxon>Taxaceae</taxon>
        <taxon>Taxus</taxon>
    </lineage>
</organism>
<dbReference type="AlphaFoldDB" id="A0AA38BYK6"/>
<reference evidence="2 3" key="1">
    <citation type="journal article" date="2021" name="Nat. Plants">
        <title>The Taxus genome provides insights into paclitaxel biosynthesis.</title>
        <authorList>
            <person name="Xiong X."/>
            <person name="Gou J."/>
            <person name="Liao Q."/>
            <person name="Li Y."/>
            <person name="Zhou Q."/>
            <person name="Bi G."/>
            <person name="Li C."/>
            <person name="Du R."/>
            <person name="Wang X."/>
            <person name="Sun T."/>
            <person name="Guo L."/>
            <person name="Liang H."/>
            <person name="Lu P."/>
            <person name="Wu Y."/>
            <person name="Zhang Z."/>
            <person name="Ro D.K."/>
            <person name="Shang Y."/>
            <person name="Huang S."/>
            <person name="Yan J."/>
        </authorList>
    </citation>
    <scope>NUCLEOTIDE SEQUENCE [LARGE SCALE GENOMIC DNA]</scope>
    <source>
        <strain evidence="2">Ta-2019</strain>
    </source>
</reference>
<feature type="non-terminal residue" evidence="2">
    <location>
        <position position="1"/>
    </location>
</feature>
<accession>A0AA38BYK6</accession>
<evidence type="ECO:0000256" key="1">
    <source>
        <dbReference type="SAM" id="MobiDB-lite"/>
    </source>
</evidence>
<dbReference type="Proteomes" id="UP000824469">
    <property type="component" value="Unassembled WGS sequence"/>
</dbReference>
<feature type="region of interest" description="Disordered" evidence="1">
    <location>
        <begin position="1"/>
        <end position="75"/>
    </location>
</feature>
<protein>
    <submittedName>
        <fullName evidence="2">Uncharacterized protein</fullName>
    </submittedName>
</protein>
<name>A0AA38BYK6_TAXCH</name>